<proteinExistence type="predicted"/>
<organism evidence="2">
    <name type="scientific">Tanacetum cinerariifolium</name>
    <name type="common">Dalmatian daisy</name>
    <name type="synonym">Chrysanthemum cinerariifolium</name>
    <dbReference type="NCBI Taxonomy" id="118510"/>
    <lineage>
        <taxon>Eukaryota</taxon>
        <taxon>Viridiplantae</taxon>
        <taxon>Streptophyta</taxon>
        <taxon>Embryophyta</taxon>
        <taxon>Tracheophyta</taxon>
        <taxon>Spermatophyta</taxon>
        <taxon>Magnoliopsida</taxon>
        <taxon>eudicotyledons</taxon>
        <taxon>Gunneridae</taxon>
        <taxon>Pentapetalae</taxon>
        <taxon>asterids</taxon>
        <taxon>campanulids</taxon>
        <taxon>Asterales</taxon>
        <taxon>Asteraceae</taxon>
        <taxon>Asteroideae</taxon>
        <taxon>Anthemideae</taxon>
        <taxon>Anthemidinae</taxon>
        <taxon>Tanacetum</taxon>
    </lineage>
</organism>
<name>A0A699HRG3_TANCI</name>
<dbReference type="AlphaFoldDB" id="A0A699HRG3"/>
<keyword evidence="1" id="KW-0175">Coiled coil</keyword>
<evidence type="ECO:0000256" key="1">
    <source>
        <dbReference type="SAM" id="Coils"/>
    </source>
</evidence>
<feature type="non-terminal residue" evidence="2">
    <location>
        <position position="1"/>
    </location>
</feature>
<evidence type="ECO:0000313" key="2">
    <source>
        <dbReference type="EMBL" id="GEY71197.1"/>
    </source>
</evidence>
<sequence length="498" mass="54294">SSSVSTTSEREGEDYTELLAGANLRTLESPQRFVISSDSSDHSGVNIAEAEVDYVVRTFVPIMTSATTATPTDDPAAIAKERLFGSSVFHGDSSSVGRSRPISGVFSDRTGSDFLVGDEFAPYKCFASIHGMEHDQLFSEFNVGVARQISLSAKVRMRPEYNIKDKRRLKSVVEEKDSLLKSRCDEIESLKAQLLIKEAKSTKDVRLHDEAQALKEHNTNLEKAKSELEVKVTDLAASVKVREQEVADLDVVVTYVKLQNDSRADQDEKMKEVNKKFDKPCVDFVDMALHLEEKFYPHLLTTIFGRRWLLTYDMELAIAKCLNSTKYLSALEAVIGKAIEKGMQEGLSAELKANKEASVEPHVDQLMVPIYHSPDQRVVGASALSLSLDVSSSQVRRIKENIANHVSALRGVFVPLSEPLSAMALEGMEGTSSAAPDTTTALSVTSISASTILPISTDDYEIAHTKGGEGAGADVKAVADEGADPFLDVSGTELDVPE</sequence>
<protein>
    <recommendedName>
        <fullName evidence="3">Transposase (Putative), gypsy type</fullName>
    </recommendedName>
</protein>
<comment type="caution">
    <text evidence="2">The sequence shown here is derived from an EMBL/GenBank/DDBJ whole genome shotgun (WGS) entry which is preliminary data.</text>
</comment>
<reference evidence="2" key="1">
    <citation type="journal article" date="2019" name="Sci. Rep.">
        <title>Draft genome of Tanacetum cinerariifolium, the natural source of mosquito coil.</title>
        <authorList>
            <person name="Yamashiro T."/>
            <person name="Shiraishi A."/>
            <person name="Satake H."/>
            <person name="Nakayama K."/>
        </authorList>
    </citation>
    <scope>NUCLEOTIDE SEQUENCE</scope>
</reference>
<gene>
    <name evidence="2" type="ORF">Tci_443171</name>
</gene>
<feature type="coiled-coil region" evidence="1">
    <location>
        <begin position="207"/>
        <end position="234"/>
    </location>
</feature>
<dbReference type="EMBL" id="BKCJ010202529">
    <property type="protein sequence ID" value="GEY71197.1"/>
    <property type="molecule type" value="Genomic_DNA"/>
</dbReference>
<evidence type="ECO:0008006" key="3">
    <source>
        <dbReference type="Google" id="ProtNLM"/>
    </source>
</evidence>
<accession>A0A699HRG3</accession>